<protein>
    <submittedName>
        <fullName evidence="9">Unnamed protein product</fullName>
    </submittedName>
</protein>
<accession>A0A9W6WJI3</accession>
<evidence type="ECO:0000256" key="5">
    <source>
        <dbReference type="ARBA" id="ARBA00023242"/>
    </source>
</evidence>
<evidence type="ECO:0000313" key="9">
    <source>
        <dbReference type="EMBL" id="GME77270.1"/>
    </source>
</evidence>
<dbReference type="PROSITE" id="PS00678">
    <property type="entry name" value="WD_REPEATS_1"/>
    <property type="match status" value="2"/>
</dbReference>
<organism evidence="9 10">
    <name type="scientific">Candida boidinii</name>
    <name type="common">Yeast</name>
    <dbReference type="NCBI Taxonomy" id="5477"/>
    <lineage>
        <taxon>Eukaryota</taxon>
        <taxon>Fungi</taxon>
        <taxon>Dikarya</taxon>
        <taxon>Ascomycota</taxon>
        <taxon>Saccharomycotina</taxon>
        <taxon>Pichiomycetes</taxon>
        <taxon>Pichiales</taxon>
        <taxon>Pichiaceae</taxon>
        <taxon>Ogataea</taxon>
        <taxon>Ogataea/Candida clade</taxon>
    </lineage>
</organism>
<dbReference type="EMBL" id="BSXN01002667">
    <property type="protein sequence ID" value="GME77270.1"/>
    <property type="molecule type" value="Genomic_DNA"/>
</dbReference>
<evidence type="ECO:0000256" key="3">
    <source>
        <dbReference type="ARBA" id="ARBA00022737"/>
    </source>
</evidence>
<dbReference type="Proteomes" id="UP001165120">
    <property type="component" value="Unassembled WGS sequence"/>
</dbReference>
<evidence type="ECO:0000256" key="4">
    <source>
        <dbReference type="ARBA" id="ARBA00022853"/>
    </source>
</evidence>
<reference evidence="9" key="1">
    <citation type="submission" date="2023-04" db="EMBL/GenBank/DDBJ databases">
        <title>Candida boidinii NBRC 10035.</title>
        <authorList>
            <person name="Ichikawa N."/>
            <person name="Sato H."/>
            <person name="Tonouchi N."/>
        </authorList>
    </citation>
    <scope>NUCLEOTIDE SEQUENCE</scope>
    <source>
        <strain evidence="9">NBRC 10035</strain>
    </source>
</reference>
<dbReference type="PRINTS" id="PR00320">
    <property type="entry name" value="GPROTEINBRPT"/>
</dbReference>
<keyword evidence="5" id="KW-0539">Nucleus</keyword>
<evidence type="ECO:0000259" key="8">
    <source>
        <dbReference type="Pfam" id="PF12265"/>
    </source>
</evidence>
<dbReference type="PANTHER" id="PTHR22850">
    <property type="entry name" value="WD40 REPEAT FAMILY"/>
    <property type="match status" value="1"/>
</dbReference>
<sequence length="506" mass="57421">MDEKYTIGSQENPDVIDDEEIEAHDQSQTRLDEDNTFANGMVDSNSQSQLQSDLIDSQKVVDYKTWKKNCPILYDYIQTTSLLWPSLTIQWFPDIDQINSDIVQQRILTGSYSSGNSKIESLNVSSIKYLSNPSNVIGIESHDIIKNEFINNQVQDKLDKISILQKIPHRLEANRARYMPQNPDVIGSICSDGSVSIYNRTKHPNSFNEEEEFKLQQERQSELQSQSQSQSQTTDSLFNEYDEELASEFCDIKLRFHRSDGWGISWNQQREGELITGASDGLIALWDITKLEKNNNNRSSTSVLHPVTYTTAHDYGVNDLEYLWCHDSIISTVGEDGLLKIFDKRQDLKQVCNENGNKFEKKSVGINTLSWNKKNEFGISVGDSNGDLSFYDIRQMSKSIKDIKAAHDSGITCLEWNHTNHSVVASGSSDGLVKIWNIKDSKNNESEQGDINNAFDKDLVFVHGGHMLGVNDLSWNPSDKWCIASCSDDNSVHVWKPAIEILKQLK</sequence>
<dbReference type="GO" id="GO:0006325">
    <property type="term" value="P:chromatin organization"/>
    <property type="evidence" value="ECO:0007669"/>
    <property type="project" value="UniProtKB-KW"/>
</dbReference>
<dbReference type="GO" id="GO:0005634">
    <property type="term" value="C:nucleus"/>
    <property type="evidence" value="ECO:0007669"/>
    <property type="project" value="UniProtKB-SubCell"/>
</dbReference>
<gene>
    <name evidence="9" type="ORF">Cboi02_000547900</name>
</gene>
<keyword evidence="3" id="KW-0677">Repeat</keyword>
<keyword evidence="10" id="KW-1185">Reference proteome</keyword>
<proteinExistence type="predicted"/>
<dbReference type="InterPro" id="IPR050459">
    <property type="entry name" value="WD_repeat_RBAP46/RBAP48/MSI1"/>
</dbReference>
<dbReference type="SMART" id="SM00320">
    <property type="entry name" value="WD40"/>
    <property type="match status" value="6"/>
</dbReference>
<keyword evidence="2 6" id="KW-0853">WD repeat</keyword>
<feature type="region of interest" description="Disordered" evidence="7">
    <location>
        <begin position="217"/>
        <end position="236"/>
    </location>
</feature>
<name>A0A9W6WJI3_CANBO</name>
<comment type="caution">
    <text evidence="9">The sequence shown here is derived from an EMBL/GenBank/DDBJ whole genome shotgun (WGS) entry which is preliminary data.</text>
</comment>
<dbReference type="PROSITE" id="PS50294">
    <property type="entry name" value="WD_REPEATS_REGION"/>
    <property type="match status" value="1"/>
</dbReference>
<evidence type="ECO:0000256" key="1">
    <source>
        <dbReference type="ARBA" id="ARBA00004123"/>
    </source>
</evidence>
<dbReference type="InterPro" id="IPR019775">
    <property type="entry name" value="WD40_repeat_CS"/>
</dbReference>
<evidence type="ECO:0000256" key="6">
    <source>
        <dbReference type="PROSITE-ProRule" id="PRU00221"/>
    </source>
</evidence>
<dbReference type="Gene3D" id="2.130.10.10">
    <property type="entry name" value="YVTN repeat-like/Quinoprotein amine dehydrogenase"/>
    <property type="match status" value="1"/>
</dbReference>
<dbReference type="PROSITE" id="PS50082">
    <property type="entry name" value="WD_REPEATS_2"/>
    <property type="match status" value="3"/>
</dbReference>
<dbReference type="Pfam" id="PF00400">
    <property type="entry name" value="WD40"/>
    <property type="match status" value="2"/>
</dbReference>
<feature type="compositionally biased region" description="Low complexity" evidence="7">
    <location>
        <begin position="222"/>
        <end position="232"/>
    </location>
</feature>
<feature type="domain" description="Histone-binding protein RBBP4-like N-terminal" evidence="8">
    <location>
        <begin position="63"/>
        <end position="130"/>
    </location>
</feature>
<evidence type="ECO:0000256" key="7">
    <source>
        <dbReference type="SAM" id="MobiDB-lite"/>
    </source>
</evidence>
<dbReference type="SUPFAM" id="SSF50978">
    <property type="entry name" value="WD40 repeat-like"/>
    <property type="match status" value="1"/>
</dbReference>
<feature type="repeat" description="WD" evidence="6">
    <location>
        <begin position="404"/>
        <end position="446"/>
    </location>
</feature>
<dbReference type="InterPro" id="IPR020472">
    <property type="entry name" value="WD40_PAC1"/>
</dbReference>
<dbReference type="AlphaFoldDB" id="A0A9W6WJI3"/>
<dbReference type="InterPro" id="IPR001680">
    <property type="entry name" value="WD40_rpt"/>
</dbReference>
<evidence type="ECO:0000256" key="2">
    <source>
        <dbReference type="ARBA" id="ARBA00022574"/>
    </source>
</evidence>
<feature type="repeat" description="WD" evidence="6">
    <location>
        <begin position="254"/>
        <end position="296"/>
    </location>
</feature>
<evidence type="ECO:0000313" key="10">
    <source>
        <dbReference type="Proteomes" id="UP001165120"/>
    </source>
</evidence>
<dbReference type="InterPro" id="IPR015943">
    <property type="entry name" value="WD40/YVTN_repeat-like_dom_sf"/>
</dbReference>
<keyword evidence="4" id="KW-0156">Chromatin regulator</keyword>
<dbReference type="Pfam" id="PF12265">
    <property type="entry name" value="CAF1C_H4-bd"/>
    <property type="match status" value="1"/>
</dbReference>
<dbReference type="InterPro" id="IPR036322">
    <property type="entry name" value="WD40_repeat_dom_sf"/>
</dbReference>
<feature type="repeat" description="WD" evidence="6">
    <location>
        <begin position="463"/>
        <end position="496"/>
    </location>
</feature>
<dbReference type="InterPro" id="IPR022052">
    <property type="entry name" value="Histone-bd_RBBP4-like_N"/>
</dbReference>
<comment type="subcellular location">
    <subcellularLocation>
        <location evidence="1">Nucleus</location>
    </subcellularLocation>
</comment>